<gene>
    <name evidence="1" type="ORF">LXM26_25235</name>
</gene>
<dbReference type="EMBL" id="JAJTTC010000009">
    <property type="protein sequence ID" value="MCF0064841.1"/>
    <property type="molecule type" value="Genomic_DNA"/>
</dbReference>
<comment type="caution">
    <text evidence="1">The sequence shown here is derived from an EMBL/GenBank/DDBJ whole genome shotgun (WGS) entry which is preliminary data.</text>
</comment>
<evidence type="ECO:0000313" key="1">
    <source>
        <dbReference type="EMBL" id="MCF0064841.1"/>
    </source>
</evidence>
<protein>
    <submittedName>
        <fullName evidence="1">Uncharacterized protein</fullName>
    </submittedName>
</protein>
<reference evidence="1" key="1">
    <citation type="submission" date="2021-12" db="EMBL/GenBank/DDBJ databases">
        <title>Novel species in genus Dyadobacter.</title>
        <authorList>
            <person name="Ma C."/>
        </authorList>
    </citation>
    <scope>NUCLEOTIDE SEQUENCE</scope>
    <source>
        <strain evidence="1">LJ419</strain>
    </source>
</reference>
<organism evidence="1 2">
    <name type="scientific">Dyadobacter chenwenxiniae</name>
    <dbReference type="NCBI Taxonomy" id="2906456"/>
    <lineage>
        <taxon>Bacteria</taxon>
        <taxon>Pseudomonadati</taxon>
        <taxon>Bacteroidota</taxon>
        <taxon>Cytophagia</taxon>
        <taxon>Cytophagales</taxon>
        <taxon>Spirosomataceae</taxon>
        <taxon>Dyadobacter</taxon>
    </lineage>
</organism>
<accession>A0A9X1TFZ7</accession>
<evidence type="ECO:0000313" key="2">
    <source>
        <dbReference type="Proteomes" id="UP001139000"/>
    </source>
</evidence>
<dbReference type="AlphaFoldDB" id="A0A9X1TFZ7"/>
<name>A0A9X1TFZ7_9BACT</name>
<sequence>MTRTFILLLAGMLWLNYQVLGQEKPPEKIKKTSKEFQDYKWDASLDMYYIFYGYSTVMIRYAPKLKGAYRLSIGHHTAGFDNDLKYVDSLDDPLNDPALRVSSRNYKVVAKVGYEFRKNAGKHQLIYGLDVNIAYDDLKQQNPIYHPERRFAGGLYPFIGLKYRILNRLSISAETTISIHYTKSQSFNEDGSLTYARRYFGSDFNPLSALNVSYHF</sequence>
<dbReference type="RefSeq" id="WP_234657818.1">
    <property type="nucleotide sequence ID" value="NZ_CP094997.1"/>
</dbReference>
<dbReference type="Proteomes" id="UP001139000">
    <property type="component" value="Unassembled WGS sequence"/>
</dbReference>
<proteinExistence type="predicted"/>
<keyword evidence="2" id="KW-1185">Reference proteome</keyword>